<dbReference type="AlphaFoldDB" id="A0A7R9L8F9"/>
<dbReference type="Proteomes" id="UP000759131">
    <property type="component" value="Unassembled WGS sequence"/>
</dbReference>
<dbReference type="EMBL" id="OC872522">
    <property type="protein sequence ID" value="CAD7635900.1"/>
    <property type="molecule type" value="Genomic_DNA"/>
</dbReference>
<gene>
    <name evidence="2" type="ORF">OSB1V03_LOCUS16291</name>
</gene>
<evidence type="ECO:0008006" key="4">
    <source>
        <dbReference type="Google" id="ProtNLM"/>
    </source>
</evidence>
<proteinExistence type="predicted"/>
<evidence type="ECO:0000313" key="3">
    <source>
        <dbReference type="Proteomes" id="UP000759131"/>
    </source>
</evidence>
<dbReference type="PRINTS" id="PR01821">
    <property type="entry name" value="DAPIT"/>
</dbReference>
<sequence length="56" mass="6183">MAGEGVDESQFTGLSKHFNSWTNYGRRNVSLATLSMVGVGILYLVLKPKKQKPVKT</sequence>
<evidence type="ECO:0000313" key="2">
    <source>
        <dbReference type="EMBL" id="CAD7635900.1"/>
    </source>
</evidence>
<accession>A0A7R9L8F9</accession>
<dbReference type="EMBL" id="CAJPIZ010017947">
    <property type="protein sequence ID" value="CAG2116330.1"/>
    <property type="molecule type" value="Genomic_DNA"/>
</dbReference>
<keyword evidence="1" id="KW-0472">Membrane</keyword>
<keyword evidence="1" id="KW-0812">Transmembrane</keyword>
<keyword evidence="3" id="KW-1185">Reference proteome</keyword>
<dbReference type="InterPro" id="IPR009125">
    <property type="entry name" value="ATPMK"/>
</dbReference>
<feature type="transmembrane region" description="Helical" evidence="1">
    <location>
        <begin position="29"/>
        <end position="46"/>
    </location>
</feature>
<dbReference type="Pfam" id="PF14960">
    <property type="entry name" value="ATP_synth_reg"/>
    <property type="match status" value="1"/>
</dbReference>
<protein>
    <recommendedName>
        <fullName evidence="4">Up-regulated during skeletal muscle growth protein 5</fullName>
    </recommendedName>
</protein>
<name>A0A7R9L8F9_9ACAR</name>
<dbReference type="OrthoDB" id="9435504at2759"/>
<evidence type="ECO:0000256" key="1">
    <source>
        <dbReference type="SAM" id="Phobius"/>
    </source>
</evidence>
<organism evidence="2">
    <name type="scientific">Medioppia subpectinata</name>
    <dbReference type="NCBI Taxonomy" id="1979941"/>
    <lineage>
        <taxon>Eukaryota</taxon>
        <taxon>Metazoa</taxon>
        <taxon>Ecdysozoa</taxon>
        <taxon>Arthropoda</taxon>
        <taxon>Chelicerata</taxon>
        <taxon>Arachnida</taxon>
        <taxon>Acari</taxon>
        <taxon>Acariformes</taxon>
        <taxon>Sarcoptiformes</taxon>
        <taxon>Oribatida</taxon>
        <taxon>Brachypylina</taxon>
        <taxon>Oppioidea</taxon>
        <taxon>Oppiidae</taxon>
        <taxon>Medioppia</taxon>
    </lineage>
</organism>
<reference evidence="2" key="1">
    <citation type="submission" date="2020-11" db="EMBL/GenBank/DDBJ databases">
        <authorList>
            <person name="Tran Van P."/>
        </authorList>
    </citation>
    <scope>NUCLEOTIDE SEQUENCE</scope>
</reference>
<keyword evidence="1" id="KW-1133">Transmembrane helix</keyword>